<evidence type="ECO:0000313" key="3">
    <source>
        <dbReference type="Proteomes" id="UP001224412"/>
    </source>
</evidence>
<dbReference type="SUPFAM" id="SSF52218">
    <property type="entry name" value="Flavoproteins"/>
    <property type="match status" value="1"/>
</dbReference>
<protein>
    <submittedName>
        <fullName evidence="2">Flavodoxin</fullName>
    </submittedName>
</protein>
<dbReference type="Proteomes" id="UP001224412">
    <property type="component" value="Unassembled WGS sequence"/>
</dbReference>
<sequence length="179" mass="19416">MTGTPNTLLVFFSRSGENLWDGGRRTLEIGNTKRVAGMIAERIECDIFEITAADPYSDEFDSVDQRSAQELRDNARPAIAGELPDVGKYERIIVGSPVWHAELPMILRTFFDETNGLAGKDVYPFVTFTGGAGAALSEVAAACPQATVHQGLPVRGEDVDNAGEDVDAWVAVEFHGEEL</sequence>
<comment type="caution">
    <text evidence="2">The sequence shown here is derived from an EMBL/GenBank/DDBJ whole genome shotgun (WGS) entry which is preliminary data.</text>
</comment>
<dbReference type="Pfam" id="PF12682">
    <property type="entry name" value="Flavodoxin_4"/>
    <property type="match status" value="1"/>
</dbReference>
<gene>
    <name evidence="2" type="ORF">QPX42_05065</name>
</gene>
<dbReference type="InterPro" id="IPR008254">
    <property type="entry name" value="Flavodoxin/NO_synth"/>
</dbReference>
<dbReference type="EMBL" id="JASNVH010000006">
    <property type="protein sequence ID" value="MDK4306925.1"/>
    <property type="molecule type" value="Genomic_DNA"/>
</dbReference>
<reference evidence="2" key="1">
    <citation type="submission" date="2023-05" db="EMBL/GenBank/DDBJ databases">
        <title>Metabolic capabilities are highly conserved among human nasal-associated Corynebacterium species in pangenomic analyses.</title>
        <authorList>
            <person name="Tran T.H."/>
            <person name="Roberts A.Q."/>
            <person name="Escapa I.F."/>
            <person name="Gao W."/>
            <person name="Conlan S."/>
            <person name="Kong H."/>
            <person name="Segre J.A."/>
            <person name="Kelly M.S."/>
            <person name="Lemon K.P."/>
        </authorList>
    </citation>
    <scope>NUCLEOTIDE SEQUENCE</scope>
    <source>
        <strain evidence="2">KPL2773</strain>
    </source>
</reference>
<accession>A0AAP4BR18</accession>
<dbReference type="PANTHER" id="PTHR39201">
    <property type="entry name" value="EXPORTED PROTEIN-RELATED"/>
    <property type="match status" value="1"/>
</dbReference>
<feature type="domain" description="Flavodoxin-like" evidence="1">
    <location>
        <begin position="30"/>
        <end position="170"/>
    </location>
</feature>
<dbReference type="InterPro" id="IPR029039">
    <property type="entry name" value="Flavoprotein-like_sf"/>
</dbReference>
<dbReference type="PANTHER" id="PTHR39201:SF1">
    <property type="entry name" value="FLAVODOXIN-LIKE DOMAIN-CONTAINING PROTEIN"/>
    <property type="match status" value="1"/>
</dbReference>
<organism evidence="2 3">
    <name type="scientific">Corynebacterium pseudodiphtheriticum</name>
    <dbReference type="NCBI Taxonomy" id="37637"/>
    <lineage>
        <taxon>Bacteria</taxon>
        <taxon>Bacillati</taxon>
        <taxon>Actinomycetota</taxon>
        <taxon>Actinomycetes</taxon>
        <taxon>Mycobacteriales</taxon>
        <taxon>Corynebacteriaceae</taxon>
        <taxon>Corynebacterium</taxon>
    </lineage>
</organism>
<proteinExistence type="predicted"/>
<evidence type="ECO:0000313" key="2">
    <source>
        <dbReference type="EMBL" id="MDK4306925.1"/>
    </source>
</evidence>
<evidence type="ECO:0000259" key="1">
    <source>
        <dbReference type="Pfam" id="PF12682"/>
    </source>
</evidence>
<name>A0AAP4BR18_9CORY</name>
<dbReference type="AlphaFoldDB" id="A0AAP4BR18"/>
<dbReference type="GO" id="GO:0010181">
    <property type="term" value="F:FMN binding"/>
    <property type="evidence" value="ECO:0007669"/>
    <property type="project" value="InterPro"/>
</dbReference>
<dbReference type="Gene3D" id="3.40.50.360">
    <property type="match status" value="1"/>
</dbReference>
<dbReference type="RefSeq" id="WP_021352086.1">
    <property type="nucleotide sequence ID" value="NZ_JAQPSP010000004.1"/>
</dbReference>